<proteinExistence type="inferred from homology"/>
<evidence type="ECO:0000313" key="5">
    <source>
        <dbReference type="Proteomes" id="UP000076794"/>
    </source>
</evidence>
<dbReference type="OrthoDB" id="154915at2"/>
<evidence type="ECO:0000256" key="1">
    <source>
        <dbReference type="ARBA" id="ARBA00007362"/>
    </source>
</evidence>
<dbReference type="KEGG" id="ido:I598_0079"/>
<dbReference type="STRING" id="1300344.I598_0079"/>
<feature type="transmembrane region" description="Helical" evidence="2">
    <location>
        <begin position="115"/>
        <end position="135"/>
    </location>
</feature>
<organism evidence="4 5">
    <name type="scientific">Isoptericola dokdonensis DS-3</name>
    <dbReference type="NCBI Taxonomy" id="1300344"/>
    <lineage>
        <taxon>Bacteria</taxon>
        <taxon>Bacillati</taxon>
        <taxon>Actinomycetota</taxon>
        <taxon>Actinomycetes</taxon>
        <taxon>Micrococcales</taxon>
        <taxon>Promicromonosporaceae</taxon>
        <taxon>Isoptericola</taxon>
    </lineage>
</organism>
<feature type="transmembrane region" description="Helical" evidence="2">
    <location>
        <begin position="55"/>
        <end position="77"/>
    </location>
</feature>
<evidence type="ECO:0000256" key="2">
    <source>
        <dbReference type="SAM" id="Phobius"/>
    </source>
</evidence>
<dbReference type="EMBL" id="CP014209">
    <property type="protein sequence ID" value="ANC29675.1"/>
    <property type="molecule type" value="Genomic_DNA"/>
</dbReference>
<feature type="transmembrane region" description="Helical" evidence="2">
    <location>
        <begin position="142"/>
        <end position="160"/>
    </location>
</feature>
<evidence type="ECO:0000259" key="3">
    <source>
        <dbReference type="Pfam" id="PF00892"/>
    </source>
</evidence>
<feature type="transmembrane region" description="Helical" evidence="2">
    <location>
        <begin position="236"/>
        <end position="259"/>
    </location>
</feature>
<keyword evidence="2" id="KW-0472">Membrane</keyword>
<feature type="transmembrane region" description="Helical" evidence="2">
    <location>
        <begin position="271"/>
        <end position="289"/>
    </location>
</feature>
<evidence type="ECO:0000313" key="4">
    <source>
        <dbReference type="EMBL" id="ANC29675.1"/>
    </source>
</evidence>
<feature type="transmembrane region" description="Helical" evidence="2">
    <location>
        <begin position="172"/>
        <end position="188"/>
    </location>
</feature>
<dbReference type="Proteomes" id="UP000076794">
    <property type="component" value="Chromosome"/>
</dbReference>
<dbReference type="PANTHER" id="PTHR22911:SF79">
    <property type="entry name" value="MOBA-LIKE NTP TRANSFERASE DOMAIN-CONTAINING PROTEIN"/>
    <property type="match status" value="1"/>
</dbReference>
<dbReference type="GO" id="GO:0016020">
    <property type="term" value="C:membrane"/>
    <property type="evidence" value="ECO:0007669"/>
    <property type="project" value="InterPro"/>
</dbReference>
<comment type="similarity">
    <text evidence="1">Belongs to the EamA transporter family.</text>
</comment>
<feature type="transmembrane region" description="Helical" evidence="2">
    <location>
        <begin position="25"/>
        <end position="49"/>
    </location>
</feature>
<dbReference type="PANTHER" id="PTHR22911">
    <property type="entry name" value="ACYL-MALONYL CONDENSING ENZYME-RELATED"/>
    <property type="match status" value="1"/>
</dbReference>
<feature type="transmembrane region" description="Helical" evidence="2">
    <location>
        <begin position="89"/>
        <end position="109"/>
    </location>
</feature>
<reference evidence="4 5" key="1">
    <citation type="submission" date="2016-01" db="EMBL/GenBank/DDBJ databases">
        <title>Complete genome sequence of a soil Actinobacterium, Isoptericola dokdonensis DS-3.</title>
        <authorList>
            <person name="Kwon S.-K."/>
            <person name="Kim J.F."/>
        </authorList>
    </citation>
    <scope>NUCLEOTIDE SEQUENCE [LARGE SCALE GENOMIC DNA]</scope>
    <source>
        <strain evidence="4 5">DS-3</strain>
    </source>
</reference>
<feature type="domain" description="EamA" evidence="3">
    <location>
        <begin position="26"/>
        <end position="160"/>
    </location>
</feature>
<keyword evidence="5" id="KW-1185">Reference proteome</keyword>
<sequence>MTSMAHDAAPGGAPSSTGFRSTTTVGLALAVVSALSFSLSGPLAASLFATGWSPGAVVLVRVATGALVVLPFGIAALRGDWTPVRRSWRIVVAYGALGVAGAQFCYFAAIQHMQVGPALLIEYTAPAAVVGWFWVRHGQRPGGLTLLGVGLAAAGLVLVLDLSGAAPSPVGVAWSLGAMVGAATYFVINARADTGLPPLTLAAGGLTVGTVLLGTLGAVGLLPLTVAAEPATLGGATVPVGVVLGALGLVTAGLAYVSGIAAGRRLGARRASFVGLLEVVSAVVLAWLLLGELPAPVQLLGGLLVLGGVVAVQQGEAATARRAVPVAVTPVA</sequence>
<feature type="transmembrane region" description="Helical" evidence="2">
    <location>
        <begin position="200"/>
        <end position="224"/>
    </location>
</feature>
<accession>A0A168E6Q9</accession>
<dbReference type="InterPro" id="IPR037185">
    <property type="entry name" value="EmrE-like"/>
</dbReference>
<feature type="transmembrane region" description="Helical" evidence="2">
    <location>
        <begin position="295"/>
        <end position="312"/>
    </location>
</feature>
<keyword evidence="2" id="KW-1133">Transmembrane helix</keyword>
<dbReference type="PATRIC" id="fig|1300344.3.peg.76"/>
<feature type="domain" description="EamA" evidence="3">
    <location>
        <begin position="171"/>
        <end position="311"/>
    </location>
</feature>
<dbReference type="AlphaFoldDB" id="A0A168E6Q9"/>
<gene>
    <name evidence="4" type="primary">rhtA_1</name>
    <name evidence="4" type="ORF">I598_0079</name>
</gene>
<dbReference type="InterPro" id="IPR000620">
    <property type="entry name" value="EamA_dom"/>
</dbReference>
<dbReference type="SUPFAM" id="SSF103481">
    <property type="entry name" value="Multidrug resistance efflux transporter EmrE"/>
    <property type="match status" value="2"/>
</dbReference>
<dbReference type="Pfam" id="PF00892">
    <property type="entry name" value="EamA"/>
    <property type="match status" value="2"/>
</dbReference>
<protein>
    <submittedName>
        <fullName evidence="4">Threonine/homoserine exporter RhtA</fullName>
    </submittedName>
</protein>
<keyword evidence="2" id="KW-0812">Transmembrane</keyword>
<name>A0A168E6Q9_9MICO</name>
<dbReference type="RefSeq" id="WP_068200209.1">
    <property type="nucleotide sequence ID" value="NZ_CP014209.1"/>
</dbReference>